<organism evidence="2 3">
    <name type="scientific">Canna indica</name>
    <name type="common">Indian-shot</name>
    <dbReference type="NCBI Taxonomy" id="4628"/>
    <lineage>
        <taxon>Eukaryota</taxon>
        <taxon>Viridiplantae</taxon>
        <taxon>Streptophyta</taxon>
        <taxon>Embryophyta</taxon>
        <taxon>Tracheophyta</taxon>
        <taxon>Spermatophyta</taxon>
        <taxon>Magnoliopsida</taxon>
        <taxon>Liliopsida</taxon>
        <taxon>Zingiberales</taxon>
        <taxon>Cannaceae</taxon>
        <taxon>Canna</taxon>
    </lineage>
</organism>
<gene>
    <name evidence="2" type="ORF">Cni_G19876</name>
</gene>
<name>A0AAQ3QK69_9LILI</name>
<dbReference type="AlphaFoldDB" id="A0AAQ3QK69"/>
<protein>
    <submittedName>
        <fullName evidence="2">Uncharacterized protein</fullName>
    </submittedName>
</protein>
<dbReference type="Proteomes" id="UP001327560">
    <property type="component" value="Chromosome 6"/>
</dbReference>
<evidence type="ECO:0000313" key="3">
    <source>
        <dbReference type="Proteomes" id="UP001327560"/>
    </source>
</evidence>
<feature type="compositionally biased region" description="Low complexity" evidence="1">
    <location>
        <begin position="98"/>
        <end position="113"/>
    </location>
</feature>
<reference evidence="2 3" key="1">
    <citation type="submission" date="2023-10" db="EMBL/GenBank/DDBJ databases">
        <title>Chromosome-scale genome assembly provides insights into flower coloration mechanisms of Canna indica.</title>
        <authorList>
            <person name="Li C."/>
        </authorList>
    </citation>
    <scope>NUCLEOTIDE SEQUENCE [LARGE SCALE GENOMIC DNA]</scope>
    <source>
        <tissue evidence="2">Flower</tissue>
    </source>
</reference>
<feature type="compositionally biased region" description="Polar residues" evidence="1">
    <location>
        <begin position="297"/>
        <end position="309"/>
    </location>
</feature>
<feature type="region of interest" description="Disordered" evidence="1">
    <location>
        <begin position="58"/>
        <end position="188"/>
    </location>
</feature>
<accession>A0AAQ3QK69</accession>
<feature type="region of interest" description="Disordered" evidence="1">
    <location>
        <begin position="243"/>
        <end position="309"/>
    </location>
</feature>
<evidence type="ECO:0000256" key="1">
    <source>
        <dbReference type="SAM" id="MobiDB-lite"/>
    </source>
</evidence>
<proteinExistence type="predicted"/>
<keyword evidence="3" id="KW-1185">Reference proteome</keyword>
<evidence type="ECO:0000313" key="2">
    <source>
        <dbReference type="EMBL" id="WOL11115.1"/>
    </source>
</evidence>
<feature type="compositionally biased region" description="Low complexity" evidence="1">
    <location>
        <begin position="159"/>
        <end position="178"/>
    </location>
</feature>
<sequence>MNILTICFQCGVIGYDNSNCPILMNLKKASNDSMVYENPHSHFDLNIVPMVSNDVNMDVDNVPAPSSSPNSSNAPIPLEPTCGHWFQVQRRPNRRRNPSSAASIPASGGARARIPLNPDGVGKGNSAGNVYGNRVNPSLSSKVNRVPSKKTLVPKKSFDSSASQRAPSSSKPSSPHVPLVQFPNDFNPPSDPIEIDDFTLADGIARVDSGKAALDSSFSSKTLEELVEELSTVFNASISTPSTSIAKRTSRKKPAKIMKPPLHKSPFLESQGKPKRYRPHVSPSNSVMASEALNDIESPNSFSVLNEES</sequence>
<feature type="compositionally biased region" description="Low complexity" evidence="1">
    <location>
        <begin position="58"/>
        <end position="76"/>
    </location>
</feature>
<dbReference type="EMBL" id="CP136895">
    <property type="protein sequence ID" value="WOL11115.1"/>
    <property type="molecule type" value="Genomic_DNA"/>
</dbReference>